<reference evidence="1 2" key="1">
    <citation type="submission" date="2019-08" db="EMBL/GenBank/DDBJ databases">
        <title>Marinobacter ZYF650 sp. nov., a marine bacterium isolated from seawater of the Mariana trench.</title>
        <authorList>
            <person name="Ahmad W."/>
        </authorList>
    </citation>
    <scope>NUCLEOTIDE SEQUENCE [LARGE SCALE GENOMIC DNA]</scope>
    <source>
        <strain evidence="1 2">ZYF650</strain>
    </source>
</reference>
<dbReference type="RefSeq" id="WP_149601050.1">
    <property type="nucleotide sequence ID" value="NZ_VTUU01000008.1"/>
</dbReference>
<gene>
    <name evidence="1" type="ORF">FWJ25_14850</name>
</gene>
<accession>A0A5B0VD08</accession>
<dbReference type="Proteomes" id="UP000323161">
    <property type="component" value="Unassembled WGS sequence"/>
</dbReference>
<evidence type="ECO:0000313" key="2">
    <source>
        <dbReference type="Proteomes" id="UP000323161"/>
    </source>
</evidence>
<protein>
    <submittedName>
        <fullName evidence="1">Uncharacterized protein</fullName>
    </submittedName>
</protein>
<organism evidence="1 2">
    <name type="scientific">Marinobacter salinexigens</name>
    <dbReference type="NCBI Taxonomy" id="2919747"/>
    <lineage>
        <taxon>Bacteria</taxon>
        <taxon>Pseudomonadati</taxon>
        <taxon>Pseudomonadota</taxon>
        <taxon>Gammaproteobacteria</taxon>
        <taxon>Pseudomonadales</taxon>
        <taxon>Marinobacteraceae</taxon>
        <taxon>Marinobacter</taxon>
    </lineage>
</organism>
<name>A0A5B0VD08_9GAMM</name>
<keyword evidence="2" id="KW-1185">Reference proteome</keyword>
<comment type="caution">
    <text evidence="1">The sequence shown here is derived from an EMBL/GenBank/DDBJ whole genome shotgun (WGS) entry which is preliminary data.</text>
</comment>
<dbReference type="EMBL" id="VTUU01000008">
    <property type="protein sequence ID" value="KAA1171911.1"/>
    <property type="molecule type" value="Genomic_DNA"/>
</dbReference>
<proteinExistence type="predicted"/>
<evidence type="ECO:0000313" key="1">
    <source>
        <dbReference type="EMBL" id="KAA1171911.1"/>
    </source>
</evidence>
<dbReference type="AlphaFoldDB" id="A0A5B0VD08"/>
<sequence>MSFINPRLIGLTQERAIEENTGVSDLHVGWQNEFASQVQSDPMGNSHCAPVIRWQQEGEIRYFVPRLSFTQNVTETPWLRQILGLDDEPGYVVDEAALIKAIERKLISESRQSVAA</sequence>